<protein>
    <submittedName>
        <fullName evidence="3">Uncharacterized protein</fullName>
    </submittedName>
</protein>
<reference evidence="3" key="1">
    <citation type="submission" date="2022-05" db="EMBL/GenBank/DDBJ databases">
        <authorList>
            <person name="Cao W."/>
            <person name="Jia N."/>
            <person name="Lam T.T.-Y."/>
            <person name="Ni X."/>
            <person name="Liu J."/>
        </authorList>
    </citation>
    <scope>NUCLEOTIDE SEQUENCE</scope>
    <source>
        <strain evidence="3">TIGMIC 3</strain>
    </source>
</reference>
<keyword evidence="2" id="KW-0812">Transmembrane</keyword>
<sequence>METSHQMFSISLKILLAGLAFLEILLGLLLRLFKNRIMNPARRQPQRGAWPTAPTGEVRSARGRAIRRGGCVCRCCPHVPGQETTGPTAAGLGDDGGRERAPAHSPSEEAILQRLGRIEARLKDVCDWIAEQRQQTRVLTRQDASAALQKTYQEPI</sequence>
<keyword evidence="2" id="KW-1133">Transmembrane helix</keyword>
<evidence type="ECO:0000256" key="2">
    <source>
        <dbReference type="SAM" id="Phobius"/>
    </source>
</evidence>
<name>A0A9E7V234_9VIRU</name>
<evidence type="ECO:0000256" key="1">
    <source>
        <dbReference type="SAM" id="MobiDB-lite"/>
    </source>
</evidence>
<dbReference type="EMBL" id="ON746382">
    <property type="protein sequence ID" value="UYL95472.1"/>
    <property type="molecule type" value="Viral_cRNA"/>
</dbReference>
<organism evidence="3">
    <name type="scientific">Yanbian Chuvi tick virus 1</name>
    <dbReference type="NCBI Taxonomy" id="2972092"/>
    <lineage>
        <taxon>Viruses</taxon>
        <taxon>Riboviria</taxon>
        <taxon>Orthornavirae</taxon>
        <taxon>Negarnaviricota</taxon>
        <taxon>Haploviricotina</taxon>
        <taxon>Monjiviricetes</taxon>
        <taxon>Jingchuvirales</taxon>
        <taxon>Chuviridae</taxon>
    </lineage>
</organism>
<feature type="region of interest" description="Disordered" evidence="1">
    <location>
        <begin position="83"/>
        <end position="107"/>
    </location>
</feature>
<evidence type="ECO:0000313" key="3">
    <source>
        <dbReference type="EMBL" id="UYL95472.1"/>
    </source>
</evidence>
<keyword evidence="2" id="KW-0472">Membrane</keyword>
<accession>A0A9E7V234</accession>
<feature type="transmembrane region" description="Helical" evidence="2">
    <location>
        <begin position="12"/>
        <end position="33"/>
    </location>
</feature>
<proteinExistence type="predicted"/>